<sequence length="268" mass="28902">MSYGSAALVPRRVSSPAEAREVVEVEGAALVSGIASEEAAMEFGRAMLGDDLVRIGRQIEATRANAEAEGAIVDAQPADERGRKREVSRDTTLPMPPHNDGFAFGDEAPDRLFLLQARPAADGGENFLIDGLALVDLLPAALAEFVRTVPIDHSEPGIPQGAVHPILRTTPAGLPQVRHHPFLAPVSDDDWPAVRAWLDAVVSARDTGTRFRMEAGEMAIVDNYRVFHGRHGYADPNRLLYSIWGWTTSAVAVPRRVLDIVHAGQPVG</sequence>
<dbReference type="InterPro" id="IPR003819">
    <property type="entry name" value="TauD/TfdA-like"/>
</dbReference>
<reference evidence="8" key="1">
    <citation type="journal article" date="2019" name="Int. J. Syst. Evol. Microbiol.">
        <title>The Global Catalogue of Microorganisms (GCM) 10K type strain sequencing project: providing services to taxonomists for standard genome sequencing and annotation.</title>
        <authorList>
            <consortium name="The Broad Institute Genomics Platform"/>
            <consortium name="The Broad Institute Genome Sequencing Center for Infectious Disease"/>
            <person name="Wu L."/>
            <person name="Ma J."/>
        </authorList>
    </citation>
    <scope>NUCLEOTIDE SEQUENCE [LARGE SCALE GENOMIC DNA]</scope>
    <source>
        <strain evidence="8">JCM 17906</strain>
    </source>
</reference>
<accession>A0ABP8S4K7</accession>
<dbReference type="SUPFAM" id="SSF51197">
    <property type="entry name" value="Clavaminate synthase-like"/>
    <property type="match status" value="1"/>
</dbReference>
<name>A0ABP8S4K7_9PSEU</name>
<dbReference type="EMBL" id="BAABGT010000123">
    <property type="protein sequence ID" value="GAA4560705.1"/>
    <property type="molecule type" value="Genomic_DNA"/>
</dbReference>
<evidence type="ECO:0000313" key="8">
    <source>
        <dbReference type="Proteomes" id="UP001501598"/>
    </source>
</evidence>
<comment type="caution">
    <text evidence="7">The sequence shown here is derived from an EMBL/GenBank/DDBJ whole genome shotgun (WGS) entry which is preliminary data.</text>
</comment>
<dbReference type="InterPro" id="IPR050411">
    <property type="entry name" value="AlphaKG_dependent_hydroxylases"/>
</dbReference>
<keyword evidence="2" id="KW-0560">Oxidoreductase</keyword>
<protein>
    <recommendedName>
        <fullName evidence="6">TauD/TfdA-like domain-containing protein</fullName>
    </recommendedName>
</protein>
<evidence type="ECO:0000256" key="1">
    <source>
        <dbReference type="ARBA" id="ARBA00001954"/>
    </source>
</evidence>
<dbReference type="Gene3D" id="3.60.130.10">
    <property type="entry name" value="Clavaminate synthase-like"/>
    <property type="match status" value="1"/>
</dbReference>
<evidence type="ECO:0000256" key="5">
    <source>
        <dbReference type="SAM" id="MobiDB-lite"/>
    </source>
</evidence>
<feature type="region of interest" description="Disordered" evidence="5">
    <location>
        <begin position="75"/>
        <end position="98"/>
    </location>
</feature>
<evidence type="ECO:0000313" key="7">
    <source>
        <dbReference type="EMBL" id="GAA4560705.1"/>
    </source>
</evidence>
<evidence type="ECO:0000256" key="3">
    <source>
        <dbReference type="ARBA" id="ARBA00023004"/>
    </source>
</evidence>
<proteinExistence type="predicted"/>
<organism evidence="7 8">
    <name type="scientific">Pseudonocardia xishanensis</name>
    <dbReference type="NCBI Taxonomy" id="630995"/>
    <lineage>
        <taxon>Bacteria</taxon>
        <taxon>Bacillati</taxon>
        <taxon>Actinomycetota</taxon>
        <taxon>Actinomycetes</taxon>
        <taxon>Pseudonocardiales</taxon>
        <taxon>Pseudonocardiaceae</taxon>
        <taxon>Pseudonocardia</taxon>
    </lineage>
</organism>
<dbReference type="Proteomes" id="UP001501598">
    <property type="component" value="Unassembled WGS sequence"/>
</dbReference>
<keyword evidence="4" id="KW-0045">Antibiotic biosynthesis</keyword>
<keyword evidence="8" id="KW-1185">Reference proteome</keyword>
<evidence type="ECO:0000256" key="2">
    <source>
        <dbReference type="ARBA" id="ARBA00023002"/>
    </source>
</evidence>
<evidence type="ECO:0000259" key="6">
    <source>
        <dbReference type="Pfam" id="PF02668"/>
    </source>
</evidence>
<dbReference type="InterPro" id="IPR042098">
    <property type="entry name" value="TauD-like_sf"/>
</dbReference>
<dbReference type="PANTHER" id="PTHR10696">
    <property type="entry name" value="GAMMA-BUTYROBETAINE HYDROXYLASE-RELATED"/>
    <property type="match status" value="1"/>
</dbReference>
<gene>
    <name evidence="7" type="ORF">GCM10023175_71240</name>
</gene>
<evidence type="ECO:0000256" key="4">
    <source>
        <dbReference type="ARBA" id="ARBA00023194"/>
    </source>
</evidence>
<dbReference type="PANTHER" id="PTHR10696:SF56">
    <property type="entry name" value="TAUD_TFDA-LIKE DOMAIN-CONTAINING PROTEIN"/>
    <property type="match status" value="1"/>
</dbReference>
<dbReference type="Pfam" id="PF02668">
    <property type="entry name" value="TauD"/>
    <property type="match status" value="1"/>
</dbReference>
<feature type="domain" description="TauD/TfdA-like" evidence="6">
    <location>
        <begin position="17"/>
        <end position="244"/>
    </location>
</feature>
<dbReference type="RefSeq" id="WP_345428713.1">
    <property type="nucleotide sequence ID" value="NZ_BAABGT010000123.1"/>
</dbReference>
<keyword evidence="3" id="KW-0408">Iron</keyword>
<feature type="compositionally biased region" description="Basic and acidic residues" evidence="5">
    <location>
        <begin position="78"/>
        <end position="89"/>
    </location>
</feature>
<comment type="cofactor">
    <cofactor evidence="1">
        <name>Fe(2+)</name>
        <dbReference type="ChEBI" id="CHEBI:29033"/>
    </cofactor>
</comment>